<dbReference type="GO" id="GO:0004386">
    <property type="term" value="F:helicase activity"/>
    <property type="evidence" value="ECO:0007669"/>
    <property type="project" value="UniProtKB-KW"/>
</dbReference>
<evidence type="ECO:0000259" key="4">
    <source>
        <dbReference type="Pfam" id="PF12705"/>
    </source>
</evidence>
<dbReference type="InterPro" id="IPR038726">
    <property type="entry name" value="PDDEXK_AddAB-type"/>
</dbReference>
<dbReference type="OrthoDB" id="9791397at2"/>
<name>A0A7L4YU83_9ACTN</name>
<dbReference type="Proteomes" id="UP000463857">
    <property type="component" value="Chromosome"/>
</dbReference>
<dbReference type="KEGG" id="eke:EK0264_15670"/>
<evidence type="ECO:0000256" key="3">
    <source>
        <dbReference type="ARBA" id="ARBA00023204"/>
    </source>
</evidence>
<sequence length="283" mass="31982">MPKPLRMVTPAKLDSFDSCPRRFRYTYIDRPAPPRGAPWAHTGIGAAVHNALRDLWELDVAERTGESAARLLRRQWPDVGFRDEQQRERAREISASWLARYVDEHLDPEHEPRGIERTVGAPYGDLSISGRIDRVDEHEVDGARSLVVIDYKTGRVPPTEDDTRSSMQLALYAVAVERTLRAPCERVELHHIPTSTISAAQIGRDTRERQLRRAGYTADDIDQAKERLLHGDPPDEAYPARPSPACGWCDFWAHCAEGRQAARKRDPWFAVPGEGSRDQAYAG</sequence>
<keyword evidence="6" id="KW-1185">Reference proteome</keyword>
<feature type="domain" description="PD-(D/E)XK endonuclease-like" evidence="4">
    <location>
        <begin position="9"/>
        <end position="255"/>
    </location>
</feature>
<keyword evidence="2" id="KW-0378">Hydrolase</keyword>
<gene>
    <name evidence="5" type="ORF">EK0264_15670</name>
</gene>
<dbReference type="EMBL" id="CP047156">
    <property type="protein sequence ID" value="QHC02483.1"/>
    <property type="molecule type" value="Genomic_DNA"/>
</dbReference>
<keyword evidence="2" id="KW-0347">Helicase</keyword>
<proteinExistence type="predicted"/>
<evidence type="ECO:0000313" key="6">
    <source>
        <dbReference type="Proteomes" id="UP000463857"/>
    </source>
</evidence>
<evidence type="ECO:0000256" key="2">
    <source>
        <dbReference type="ARBA" id="ARBA00022806"/>
    </source>
</evidence>
<dbReference type="SUPFAM" id="SSF52980">
    <property type="entry name" value="Restriction endonuclease-like"/>
    <property type="match status" value="1"/>
</dbReference>
<keyword evidence="2" id="KW-0067">ATP-binding</keyword>
<dbReference type="InParanoid" id="A0A7L4YU83"/>
<protein>
    <submittedName>
        <fullName evidence="5">Recombinase RecB</fullName>
    </submittedName>
</protein>
<dbReference type="InterPro" id="IPR011335">
    <property type="entry name" value="Restrct_endonuc-II-like"/>
</dbReference>
<dbReference type="AlphaFoldDB" id="A0A7L4YU83"/>
<dbReference type="Gene3D" id="3.90.320.10">
    <property type="match status" value="1"/>
</dbReference>
<keyword evidence="1" id="KW-0227">DNA damage</keyword>
<dbReference type="GO" id="GO:0006281">
    <property type="term" value="P:DNA repair"/>
    <property type="evidence" value="ECO:0007669"/>
    <property type="project" value="UniProtKB-KW"/>
</dbReference>
<organism evidence="5 6">
    <name type="scientific">Epidermidibacterium keratini</name>
    <dbReference type="NCBI Taxonomy" id="1891644"/>
    <lineage>
        <taxon>Bacteria</taxon>
        <taxon>Bacillati</taxon>
        <taxon>Actinomycetota</taxon>
        <taxon>Actinomycetes</taxon>
        <taxon>Sporichthyales</taxon>
        <taxon>Sporichthyaceae</taxon>
        <taxon>Epidermidibacterium</taxon>
    </lineage>
</organism>
<evidence type="ECO:0000256" key="1">
    <source>
        <dbReference type="ARBA" id="ARBA00022763"/>
    </source>
</evidence>
<keyword evidence="2" id="KW-0547">Nucleotide-binding</keyword>
<dbReference type="InterPro" id="IPR011604">
    <property type="entry name" value="PDDEXK-like_dom_sf"/>
</dbReference>
<reference evidence="5 6" key="1">
    <citation type="journal article" date="2018" name="Int. J. Syst. Evol. Microbiol.">
        <title>Epidermidibacterium keratini gen. nov., sp. nov., a member of the family Sporichthyaceae, isolated from keratin epidermis.</title>
        <authorList>
            <person name="Lee D.G."/>
            <person name="Trujillo M.E."/>
            <person name="Kang S."/>
            <person name="Nam J.J."/>
            <person name="Kim Y.J."/>
        </authorList>
    </citation>
    <scope>NUCLEOTIDE SEQUENCE [LARGE SCALE GENOMIC DNA]</scope>
    <source>
        <strain evidence="5 6">EPI-7</strain>
    </source>
</reference>
<dbReference type="Pfam" id="PF12705">
    <property type="entry name" value="PDDEXK_1"/>
    <property type="match status" value="1"/>
</dbReference>
<keyword evidence="3" id="KW-0234">DNA repair</keyword>
<evidence type="ECO:0000313" key="5">
    <source>
        <dbReference type="EMBL" id="QHC02483.1"/>
    </source>
</evidence>
<accession>A0A7L4YU83</accession>